<reference evidence="6 7" key="1">
    <citation type="submission" date="2015-10" db="EMBL/GenBank/DDBJ databases">
        <title>Draft genome sequence of Streptomyces caeruleatus NRRL B-24802, type strain for the species Streptomyces caeruleatus.</title>
        <authorList>
            <person name="Ruckert C."/>
            <person name="Winkler A."/>
            <person name="Kalinowski J."/>
            <person name="Kampfer P."/>
            <person name="Glaeser S."/>
        </authorList>
    </citation>
    <scope>NUCLEOTIDE SEQUENCE [LARGE SCALE GENOMIC DNA]</scope>
    <source>
        <strain evidence="6 7">NRRL B-24802</strain>
    </source>
</reference>
<dbReference type="GO" id="GO:0006355">
    <property type="term" value="P:regulation of DNA-templated transcription"/>
    <property type="evidence" value="ECO:0007669"/>
    <property type="project" value="InterPro"/>
</dbReference>
<keyword evidence="7" id="KW-1185">Reference proteome</keyword>
<dbReference type="PROSITE" id="PS00622">
    <property type="entry name" value="HTH_LUXR_1"/>
    <property type="match status" value="1"/>
</dbReference>
<evidence type="ECO:0000256" key="1">
    <source>
        <dbReference type="ARBA" id="ARBA00023015"/>
    </source>
</evidence>
<dbReference type="InterPro" id="IPR036388">
    <property type="entry name" value="WH-like_DNA-bd_sf"/>
</dbReference>
<dbReference type="Pfam" id="PF00196">
    <property type="entry name" value="GerE"/>
    <property type="match status" value="1"/>
</dbReference>
<dbReference type="STRING" id="661399.AQJ67_42200"/>
<dbReference type="Gene3D" id="1.25.40.10">
    <property type="entry name" value="Tetratricopeptide repeat domain"/>
    <property type="match status" value="1"/>
</dbReference>
<evidence type="ECO:0000259" key="5">
    <source>
        <dbReference type="PROSITE" id="PS50043"/>
    </source>
</evidence>
<sequence length="807" mass="86710">MAACAARKPLLLLIDDAHQMDTASQSCLLHITRRIEPHAITVALVFPRTSDGGALCPLEFVGLGARLIETPVLGEAEVDRLLRERTDVATARRLTSRVHAISGGNPALVTALLRDLGQVGPAHCGDAVPVGDGFRTAYLGLLVRHPHLARCVEGLAVLGENATPPRVARLLEQCPVVTGSHLEELEAAGLLADNGFRHPAVPGFVLGVMDGDRLRNLHRRAAELLFADGAPTTVVARHLVITGGVPDVSQVSVLLHASHQLLLDGQVEECVACLRLADRADLDDQSRDEVTTALIDTLWCTSPAAAEPEVRRLLAAARERQVCCASLRLSVTWLLWFGKIDLARETLAEVVELCGPGHDPSEELVRDYRTLLGYLRPGLLEELTQYRASSGSRSGKHRTPPRGFPAAGAARWAQPHEGGPDPDGAPGCEGINGPRRFWTADLVSVLRLVWEGDLGLADRSCAELLGRPPRGLPARQAFLAGVHAHIRWTLGDVGTAAAQAASALQLLPDHNWGITIGLPLSTLINTHTVLGDLDRAADYLERPVPPNMQGSFFGALYAMARGRWLLAAGQADAALDAFLSCAPACEPSHARGIDLLGWRASAAEAYLALGAPEEARRMTEAELATLCPRPSDDRGRAVTVLADAPEQRRAHLEEAEQALRLTGSRLPLAAVLTQLSRLALADGNTSEARARQNEALDLVPWCGVSQQVLLPPPFPSMARTDPAVVPQTVQATSRLSEAEWRVASLAAEGKSNRQIAKRLFITVSTVEQHLTRVYRKLRIRRRSALSGILRQSLMLTVPTPGDGPEGP</sequence>
<dbReference type="PRINTS" id="PR00038">
    <property type="entry name" value="HTHLUXR"/>
</dbReference>
<keyword evidence="2" id="KW-0238">DNA-binding</keyword>
<keyword evidence="3" id="KW-0804">Transcription</keyword>
<evidence type="ECO:0000313" key="6">
    <source>
        <dbReference type="EMBL" id="KUN91385.1"/>
    </source>
</evidence>
<dbReference type="Proteomes" id="UP000053429">
    <property type="component" value="Unassembled WGS sequence"/>
</dbReference>
<gene>
    <name evidence="6" type="ORF">AQJ67_42200</name>
</gene>
<dbReference type="AlphaFoldDB" id="A0A101TFA3"/>
<dbReference type="EMBL" id="LMWY01000065">
    <property type="protein sequence ID" value="KUN91385.1"/>
    <property type="molecule type" value="Genomic_DNA"/>
</dbReference>
<dbReference type="SMART" id="SM00421">
    <property type="entry name" value="HTH_LUXR"/>
    <property type="match status" value="1"/>
</dbReference>
<feature type="compositionally biased region" description="Low complexity" evidence="4">
    <location>
        <begin position="404"/>
        <end position="415"/>
    </location>
</feature>
<proteinExistence type="predicted"/>
<dbReference type="GO" id="GO:0003677">
    <property type="term" value="F:DNA binding"/>
    <property type="evidence" value="ECO:0007669"/>
    <property type="project" value="UniProtKB-KW"/>
</dbReference>
<comment type="caution">
    <text evidence="6">The sequence shown here is derived from an EMBL/GenBank/DDBJ whole genome shotgun (WGS) entry which is preliminary data.</text>
</comment>
<name>A0A101TFA3_9ACTN</name>
<dbReference type="CDD" id="cd06170">
    <property type="entry name" value="LuxR_C_like"/>
    <property type="match status" value="1"/>
</dbReference>
<protein>
    <recommendedName>
        <fullName evidence="5">HTH luxR-type domain-containing protein</fullName>
    </recommendedName>
</protein>
<dbReference type="InterPro" id="IPR011990">
    <property type="entry name" value="TPR-like_helical_dom_sf"/>
</dbReference>
<feature type="domain" description="HTH luxR-type" evidence="5">
    <location>
        <begin position="728"/>
        <end position="793"/>
    </location>
</feature>
<dbReference type="PANTHER" id="PTHR44688">
    <property type="entry name" value="DNA-BINDING TRANSCRIPTIONAL ACTIVATOR DEVR_DOSR"/>
    <property type="match status" value="1"/>
</dbReference>
<dbReference type="SUPFAM" id="SSF46894">
    <property type="entry name" value="C-terminal effector domain of the bipartite response regulators"/>
    <property type="match status" value="1"/>
</dbReference>
<feature type="region of interest" description="Disordered" evidence="4">
    <location>
        <begin position="388"/>
        <end position="430"/>
    </location>
</feature>
<dbReference type="InterPro" id="IPR000792">
    <property type="entry name" value="Tscrpt_reg_LuxR_C"/>
</dbReference>
<organism evidence="6 7">
    <name type="scientific">Streptomyces caeruleatus</name>
    <dbReference type="NCBI Taxonomy" id="661399"/>
    <lineage>
        <taxon>Bacteria</taxon>
        <taxon>Bacillati</taxon>
        <taxon>Actinomycetota</taxon>
        <taxon>Actinomycetes</taxon>
        <taxon>Kitasatosporales</taxon>
        <taxon>Streptomycetaceae</taxon>
        <taxon>Streptomyces</taxon>
    </lineage>
</organism>
<dbReference type="PANTHER" id="PTHR44688:SF16">
    <property type="entry name" value="DNA-BINDING TRANSCRIPTIONAL ACTIVATOR DEVR_DOSR"/>
    <property type="match status" value="1"/>
</dbReference>
<dbReference type="Gene3D" id="1.10.10.10">
    <property type="entry name" value="Winged helix-like DNA-binding domain superfamily/Winged helix DNA-binding domain"/>
    <property type="match status" value="1"/>
</dbReference>
<accession>A0A101TFA3</accession>
<dbReference type="PROSITE" id="PS50043">
    <property type="entry name" value="HTH_LUXR_2"/>
    <property type="match status" value="1"/>
</dbReference>
<dbReference type="InterPro" id="IPR016032">
    <property type="entry name" value="Sig_transdc_resp-reg_C-effctor"/>
</dbReference>
<evidence type="ECO:0000256" key="3">
    <source>
        <dbReference type="ARBA" id="ARBA00023163"/>
    </source>
</evidence>
<evidence type="ECO:0000256" key="2">
    <source>
        <dbReference type="ARBA" id="ARBA00023125"/>
    </source>
</evidence>
<evidence type="ECO:0000256" key="4">
    <source>
        <dbReference type="SAM" id="MobiDB-lite"/>
    </source>
</evidence>
<keyword evidence="1" id="KW-0805">Transcription regulation</keyword>
<evidence type="ECO:0000313" key="7">
    <source>
        <dbReference type="Proteomes" id="UP000053429"/>
    </source>
</evidence>